<protein>
    <recommendedName>
        <fullName evidence="2">UPF0235 protein SHI21_16485</fullName>
    </recommendedName>
</protein>
<reference evidence="3 4" key="1">
    <citation type="submission" date="2023-11" db="EMBL/GenBank/DDBJ databases">
        <title>A Novel Polar Bacteriovorax (B. antarcticus) Isolated from the Biocrust in Antarctica.</title>
        <authorList>
            <person name="Mun W."/>
            <person name="Choi S.Y."/>
            <person name="Mitchell R.J."/>
        </authorList>
    </citation>
    <scope>NUCLEOTIDE SEQUENCE [LARGE SCALE GENOMIC DNA]</scope>
    <source>
        <strain evidence="3 4">PP10</strain>
    </source>
</reference>
<dbReference type="PANTHER" id="PTHR13420:SF7">
    <property type="entry name" value="UPF0235 PROTEIN C15ORF40"/>
    <property type="match status" value="1"/>
</dbReference>
<dbReference type="Gene3D" id="3.30.1200.10">
    <property type="entry name" value="YggU-like"/>
    <property type="match status" value="1"/>
</dbReference>
<organism evidence="3 4">
    <name type="scientific">Bacteriovorax antarcticus</name>
    <dbReference type="NCBI Taxonomy" id="3088717"/>
    <lineage>
        <taxon>Bacteria</taxon>
        <taxon>Pseudomonadati</taxon>
        <taxon>Bdellovibrionota</taxon>
        <taxon>Bacteriovoracia</taxon>
        <taxon>Bacteriovoracales</taxon>
        <taxon>Bacteriovoracaceae</taxon>
        <taxon>Bacteriovorax</taxon>
    </lineage>
</organism>
<evidence type="ECO:0000313" key="4">
    <source>
        <dbReference type="Proteomes" id="UP001302274"/>
    </source>
</evidence>
<evidence type="ECO:0000256" key="2">
    <source>
        <dbReference type="HAMAP-Rule" id="MF_00634"/>
    </source>
</evidence>
<dbReference type="RefSeq" id="WP_323577998.1">
    <property type="nucleotide sequence ID" value="NZ_JAYGJQ010000002.1"/>
</dbReference>
<dbReference type="HAMAP" id="MF_00634">
    <property type="entry name" value="UPF0235"/>
    <property type="match status" value="1"/>
</dbReference>
<dbReference type="NCBIfam" id="TIGR00251">
    <property type="entry name" value="DUF167 family protein"/>
    <property type="match status" value="1"/>
</dbReference>
<dbReference type="Proteomes" id="UP001302274">
    <property type="component" value="Unassembled WGS sequence"/>
</dbReference>
<dbReference type="SUPFAM" id="SSF69786">
    <property type="entry name" value="YggU-like"/>
    <property type="match status" value="1"/>
</dbReference>
<proteinExistence type="inferred from homology"/>
<comment type="similarity">
    <text evidence="1 2">Belongs to the UPF0235 family.</text>
</comment>
<gene>
    <name evidence="3" type="ORF">SHI21_16485</name>
</gene>
<dbReference type="SMART" id="SM01152">
    <property type="entry name" value="DUF167"/>
    <property type="match status" value="1"/>
</dbReference>
<accession>A0ABU5W0P0</accession>
<name>A0ABU5W0P0_9BACT</name>
<evidence type="ECO:0000313" key="3">
    <source>
        <dbReference type="EMBL" id="MEA9357830.1"/>
    </source>
</evidence>
<keyword evidence="4" id="KW-1185">Reference proteome</keyword>
<dbReference type="InterPro" id="IPR003746">
    <property type="entry name" value="DUF167"/>
</dbReference>
<comment type="caution">
    <text evidence="3">The sequence shown here is derived from an EMBL/GenBank/DDBJ whole genome shotgun (WGS) entry which is preliminary data.</text>
</comment>
<dbReference type="PANTHER" id="PTHR13420">
    <property type="entry name" value="UPF0235 PROTEIN C15ORF40"/>
    <property type="match status" value="1"/>
</dbReference>
<dbReference type="Pfam" id="PF02594">
    <property type="entry name" value="DUF167"/>
    <property type="match status" value="1"/>
</dbReference>
<dbReference type="EMBL" id="JAYGJQ010000002">
    <property type="protein sequence ID" value="MEA9357830.1"/>
    <property type="molecule type" value="Genomic_DNA"/>
</dbReference>
<evidence type="ECO:0000256" key="1">
    <source>
        <dbReference type="ARBA" id="ARBA00010364"/>
    </source>
</evidence>
<sequence>MSYLSASESKTVLKIYVQPGASKNEFVGLYGVPPRLKLKIKAQPQDGEANAEVITFLAKSLGISKSKVEIFRGHTSRQKDVLIDMELSAVMKIIPE</sequence>
<dbReference type="InterPro" id="IPR036591">
    <property type="entry name" value="YggU-like_sf"/>
</dbReference>